<dbReference type="AlphaFoldDB" id="A0A7S3N6N6"/>
<sequence length="102" mass="11855">MNKFGVTTSVVTTNQRQKAELQKQYQKELGVQMDLQKDVIHKIVVKDFNKKVYKMEKVFDLEKKNMVKEFSQVSGKIGKYESKIEDLKNKCISLELVVANVK</sequence>
<dbReference type="EMBL" id="HBII01007823">
    <property type="protein sequence ID" value="CAE0344516.1"/>
    <property type="molecule type" value="Transcribed_RNA"/>
</dbReference>
<reference evidence="1" key="1">
    <citation type="submission" date="2021-01" db="EMBL/GenBank/DDBJ databases">
        <authorList>
            <person name="Corre E."/>
            <person name="Pelletier E."/>
            <person name="Niang G."/>
            <person name="Scheremetjew M."/>
            <person name="Finn R."/>
            <person name="Kale V."/>
            <person name="Holt S."/>
            <person name="Cochrane G."/>
            <person name="Meng A."/>
            <person name="Brown T."/>
            <person name="Cohen L."/>
        </authorList>
    </citation>
    <scope>NUCLEOTIDE SEQUENCE</scope>
    <source>
        <strain evidence="1">FSP1.4</strain>
    </source>
</reference>
<organism evidence="1">
    <name type="scientific">Euplotes harpa</name>
    <dbReference type="NCBI Taxonomy" id="151035"/>
    <lineage>
        <taxon>Eukaryota</taxon>
        <taxon>Sar</taxon>
        <taxon>Alveolata</taxon>
        <taxon>Ciliophora</taxon>
        <taxon>Intramacronucleata</taxon>
        <taxon>Spirotrichea</taxon>
        <taxon>Hypotrichia</taxon>
        <taxon>Euplotida</taxon>
        <taxon>Euplotidae</taxon>
        <taxon>Euplotes</taxon>
    </lineage>
</organism>
<accession>A0A7S3N6N6</accession>
<name>A0A7S3N6N6_9SPIT</name>
<protein>
    <submittedName>
        <fullName evidence="1">Uncharacterized protein</fullName>
    </submittedName>
</protein>
<gene>
    <name evidence="1" type="ORF">EHAR0213_LOCUS3425</name>
</gene>
<evidence type="ECO:0000313" key="1">
    <source>
        <dbReference type="EMBL" id="CAE0344516.1"/>
    </source>
</evidence>
<proteinExistence type="predicted"/>